<accession>A0A843XE62</accession>
<sequence length="139" mass="15538">MVAWVARATTEWGEYELDEEVDDPEDPPRPNTFLARAVEAAEEEEGKHGDVGQLHSSQFRAEAEDEVDLFGNLRVKHAMPSIGSANLDDEVDFQRLMLGPAARLQSMREAPTIPSSQPKRKGSHTQSAAPSKLQKERQW</sequence>
<organism evidence="2 3">
    <name type="scientific">Colocasia esculenta</name>
    <name type="common">Wild taro</name>
    <name type="synonym">Arum esculentum</name>
    <dbReference type="NCBI Taxonomy" id="4460"/>
    <lineage>
        <taxon>Eukaryota</taxon>
        <taxon>Viridiplantae</taxon>
        <taxon>Streptophyta</taxon>
        <taxon>Embryophyta</taxon>
        <taxon>Tracheophyta</taxon>
        <taxon>Spermatophyta</taxon>
        <taxon>Magnoliopsida</taxon>
        <taxon>Liliopsida</taxon>
        <taxon>Araceae</taxon>
        <taxon>Aroideae</taxon>
        <taxon>Colocasieae</taxon>
        <taxon>Colocasia</taxon>
    </lineage>
</organism>
<feature type="region of interest" description="Disordered" evidence="1">
    <location>
        <begin position="102"/>
        <end position="139"/>
    </location>
</feature>
<evidence type="ECO:0000256" key="1">
    <source>
        <dbReference type="SAM" id="MobiDB-lite"/>
    </source>
</evidence>
<protein>
    <submittedName>
        <fullName evidence="2">Uncharacterized protein</fullName>
    </submittedName>
</protein>
<dbReference type="AlphaFoldDB" id="A0A843XE62"/>
<dbReference type="EMBL" id="NMUH01007624">
    <property type="protein sequence ID" value="MQM17563.1"/>
    <property type="molecule type" value="Genomic_DNA"/>
</dbReference>
<name>A0A843XE62_COLES</name>
<keyword evidence="3" id="KW-1185">Reference proteome</keyword>
<evidence type="ECO:0000313" key="2">
    <source>
        <dbReference type="EMBL" id="MQM17563.1"/>
    </source>
</evidence>
<comment type="caution">
    <text evidence="2">The sequence shown here is derived from an EMBL/GenBank/DDBJ whole genome shotgun (WGS) entry which is preliminary data.</text>
</comment>
<dbReference type="Proteomes" id="UP000652761">
    <property type="component" value="Unassembled WGS sequence"/>
</dbReference>
<proteinExistence type="predicted"/>
<gene>
    <name evidence="2" type="ORF">Taro_050534</name>
</gene>
<evidence type="ECO:0000313" key="3">
    <source>
        <dbReference type="Proteomes" id="UP000652761"/>
    </source>
</evidence>
<reference evidence="2" key="1">
    <citation type="submission" date="2017-07" db="EMBL/GenBank/DDBJ databases">
        <title>Taro Niue Genome Assembly and Annotation.</title>
        <authorList>
            <person name="Atibalentja N."/>
            <person name="Keating K."/>
            <person name="Fields C.J."/>
        </authorList>
    </citation>
    <scope>NUCLEOTIDE SEQUENCE</scope>
    <source>
        <strain evidence="2">Niue_2</strain>
        <tissue evidence="2">Leaf</tissue>
    </source>
</reference>